<reference evidence="4" key="1">
    <citation type="journal article" date="2023" name="Commun. Biol.">
        <title>Genome analysis of Parmales, the sister group of diatoms, reveals the evolutionary specialization of diatoms from phago-mixotrophs to photoautotrophs.</title>
        <authorList>
            <person name="Ban H."/>
            <person name="Sato S."/>
            <person name="Yoshikawa S."/>
            <person name="Yamada K."/>
            <person name="Nakamura Y."/>
            <person name="Ichinomiya M."/>
            <person name="Sato N."/>
            <person name="Blanc-Mathieu R."/>
            <person name="Endo H."/>
            <person name="Kuwata A."/>
            <person name="Ogata H."/>
        </authorList>
    </citation>
    <scope>NUCLEOTIDE SEQUENCE [LARGE SCALE GENOMIC DNA]</scope>
</reference>
<feature type="transmembrane region" description="Helical" evidence="2">
    <location>
        <begin position="6"/>
        <end position="30"/>
    </location>
</feature>
<keyword evidence="4" id="KW-1185">Reference proteome</keyword>
<dbReference type="EMBL" id="BRYA01000554">
    <property type="protein sequence ID" value="GMI22834.1"/>
    <property type="molecule type" value="Genomic_DNA"/>
</dbReference>
<feature type="compositionally biased region" description="Basic and acidic residues" evidence="1">
    <location>
        <begin position="294"/>
        <end position="310"/>
    </location>
</feature>
<gene>
    <name evidence="3" type="ORF">TrCOL_g3952</name>
</gene>
<dbReference type="Proteomes" id="UP001165065">
    <property type="component" value="Unassembled WGS sequence"/>
</dbReference>
<protein>
    <submittedName>
        <fullName evidence="3">Uncharacterized protein</fullName>
    </submittedName>
</protein>
<keyword evidence="2" id="KW-0472">Membrane</keyword>
<organism evidence="3 4">
    <name type="scientific">Triparma columacea</name>
    <dbReference type="NCBI Taxonomy" id="722753"/>
    <lineage>
        <taxon>Eukaryota</taxon>
        <taxon>Sar</taxon>
        <taxon>Stramenopiles</taxon>
        <taxon>Ochrophyta</taxon>
        <taxon>Bolidophyceae</taxon>
        <taxon>Parmales</taxon>
        <taxon>Triparmaceae</taxon>
        <taxon>Triparma</taxon>
    </lineage>
</organism>
<proteinExistence type="predicted"/>
<sequence>MSNQPWALVAFFGGTIVWLWFLSVLLPILYKKFIRSSSSPCGRCEGDYNDDEGSNVGCVDTLKESLLPSSVGGGSSEGFGVDTQFRVGGSDSVTWKEGLYKGGYGRGEHDSESLESLPPGGGRGRNGTVTVHFRPLFHSENKTPLRQVMMMVQITIQALATVFQTEVGTVVGNEGWSASLVKTLTWLLALAADKLRGGGLPLASPFLPAATLLLAVSGTATVPWPPDPGSALPVIEVLDVVFLWCFAVTAAWSALGCVTLAESGGKVKGKEGGDRRVSITERWGGEMEGGGRGGEGRMEREGRQDRGGGG</sequence>
<dbReference type="AlphaFoldDB" id="A0A9W7FYG3"/>
<evidence type="ECO:0000256" key="1">
    <source>
        <dbReference type="SAM" id="MobiDB-lite"/>
    </source>
</evidence>
<evidence type="ECO:0000256" key="2">
    <source>
        <dbReference type="SAM" id="Phobius"/>
    </source>
</evidence>
<keyword evidence="2" id="KW-0812">Transmembrane</keyword>
<dbReference type="OrthoDB" id="232931at2759"/>
<feature type="compositionally biased region" description="Basic and acidic residues" evidence="1">
    <location>
        <begin position="268"/>
        <end position="285"/>
    </location>
</feature>
<evidence type="ECO:0000313" key="3">
    <source>
        <dbReference type="EMBL" id="GMI22834.1"/>
    </source>
</evidence>
<name>A0A9W7FYG3_9STRA</name>
<keyword evidence="2" id="KW-1133">Transmembrane helix</keyword>
<feature type="region of interest" description="Disordered" evidence="1">
    <location>
        <begin position="266"/>
        <end position="310"/>
    </location>
</feature>
<accession>A0A9W7FYG3</accession>
<comment type="caution">
    <text evidence="3">The sequence shown here is derived from an EMBL/GenBank/DDBJ whole genome shotgun (WGS) entry which is preliminary data.</text>
</comment>
<feature type="region of interest" description="Disordered" evidence="1">
    <location>
        <begin position="106"/>
        <end position="125"/>
    </location>
</feature>
<evidence type="ECO:0000313" key="4">
    <source>
        <dbReference type="Proteomes" id="UP001165065"/>
    </source>
</evidence>